<keyword evidence="12 19" id="KW-0067">ATP-binding</keyword>
<dbReference type="InterPro" id="IPR011009">
    <property type="entry name" value="Kinase-like_dom_sf"/>
</dbReference>
<dbReference type="AlphaFoldDB" id="A0AA39S091"/>
<keyword evidence="13 20" id="KW-1133">Transmembrane helix</keyword>
<dbReference type="InterPro" id="IPR051420">
    <property type="entry name" value="Ser_Thr_Kinases_DiverseReg"/>
</dbReference>
<dbReference type="SMART" id="SM00369">
    <property type="entry name" value="LRR_TYP"/>
    <property type="match status" value="4"/>
</dbReference>
<evidence type="ECO:0000256" key="10">
    <source>
        <dbReference type="ARBA" id="ARBA00022741"/>
    </source>
</evidence>
<dbReference type="InterPro" id="IPR008266">
    <property type="entry name" value="Tyr_kinase_AS"/>
</dbReference>
<evidence type="ECO:0000256" key="1">
    <source>
        <dbReference type="ARBA" id="ARBA00004479"/>
    </source>
</evidence>
<keyword evidence="5" id="KW-0433">Leucine-rich repeat</keyword>
<dbReference type="Pfam" id="PF00069">
    <property type="entry name" value="Pkinase"/>
    <property type="match status" value="1"/>
</dbReference>
<dbReference type="FunFam" id="3.30.200.20:FF:000309">
    <property type="entry name" value="Leucine-rich repeat receptor protein kinase MSP1"/>
    <property type="match status" value="1"/>
</dbReference>
<dbReference type="PANTHER" id="PTHR48005:SF44">
    <property type="entry name" value="MDIS1-INTERACTING RECEPTOR LIKE KINASE 2-LIKE ISOFORM X1"/>
    <property type="match status" value="1"/>
</dbReference>
<keyword evidence="14 20" id="KW-0472">Membrane</keyword>
<feature type="transmembrane region" description="Helical" evidence="20">
    <location>
        <begin position="329"/>
        <end position="353"/>
    </location>
</feature>
<feature type="binding site" evidence="19">
    <location>
        <position position="425"/>
    </location>
    <ligand>
        <name>ATP</name>
        <dbReference type="ChEBI" id="CHEBI:30616"/>
    </ligand>
</feature>
<dbReference type="InterPro" id="IPR017441">
    <property type="entry name" value="Protein_kinase_ATP_BS"/>
</dbReference>
<dbReference type="InterPro" id="IPR003591">
    <property type="entry name" value="Leu-rich_rpt_typical-subtyp"/>
</dbReference>
<keyword evidence="8" id="KW-0732">Signal</keyword>
<dbReference type="Pfam" id="PF13855">
    <property type="entry name" value="LRR_8"/>
    <property type="match status" value="2"/>
</dbReference>
<keyword evidence="15" id="KW-0675">Receptor</keyword>
<evidence type="ECO:0000313" key="23">
    <source>
        <dbReference type="Proteomes" id="UP001168877"/>
    </source>
</evidence>
<evidence type="ECO:0000256" key="18">
    <source>
        <dbReference type="ARBA" id="ARBA00048679"/>
    </source>
</evidence>
<evidence type="ECO:0000256" key="14">
    <source>
        <dbReference type="ARBA" id="ARBA00023136"/>
    </source>
</evidence>
<dbReference type="FunFam" id="3.80.10.10:FF:000095">
    <property type="entry name" value="LRR receptor-like serine/threonine-protein kinase GSO1"/>
    <property type="match status" value="1"/>
</dbReference>
<dbReference type="InterPro" id="IPR000719">
    <property type="entry name" value="Prot_kinase_dom"/>
</dbReference>
<dbReference type="InterPro" id="IPR001611">
    <property type="entry name" value="Leu-rich_rpt"/>
</dbReference>
<evidence type="ECO:0000256" key="3">
    <source>
        <dbReference type="ARBA" id="ARBA00022527"/>
    </source>
</evidence>
<proteinExistence type="predicted"/>
<sequence length="696" mass="76622">MASLVTLDLNTNQLYGELPENISGLSNLNSISLFTNNFSGVIPADFGKYSPFLSYVSFSNNSFTGELPTELCSGFALEDFTVNGNNFTGSLPACLRNCSKLNRVRLDGNHFTGNISHAFGVHPDLDFITLSGNQFIGQISPAWGECKNLSNLQLDRNRISGEIPAELGNLTRLAVLSLDSNELTGKIPPELGKLGMLFKLNLSNNHLTGEIPQSIGNLTKLNYLELSNNSLIGDIPEDLRNCDKLLSLNLSHNNLSGRIPESFSSMISLRFIDFSYNELTGQIPSSSIFRNASENAFVGNSGLCGDAAGLIPCNQASRPGKSTWPKKKVLISIIVPLCGLLLLAGIIACLFIHCSKTKHHDEESKISKRHDNSDSLIWEREGKFTFGDIVKATDDFSEKYCIGKGGFGSVYKAELLTGQVVAVKKFHISDTSDISLTNLQSFENEIRVLTEVRHRHIIKLHGFCSRRGRMFLIYEYVERGSLGKVLYGLEGEVELDWAARVKIVKGVAHAIAYLHHDCSLPIVHRDVSLNNILLESEFEPRLSDFGTARLLNPDSSNWTMVAGSYGYMAPELAFTMRVTDKCDVYSFGVVTLEVMMGQHPGELLNSLSSSKTSVSENPDLLLKDVLDQRLLPPTGQLAEEVVFIVNVALACTRNNPEARPSMRFVAQELAARSQAYLSEPLGMITISRLTSLEKHD</sequence>
<dbReference type="Gene3D" id="3.80.10.10">
    <property type="entry name" value="Ribonuclease Inhibitor"/>
    <property type="match status" value="1"/>
</dbReference>
<evidence type="ECO:0000256" key="4">
    <source>
        <dbReference type="ARBA" id="ARBA00022553"/>
    </source>
</evidence>
<dbReference type="EC" id="2.7.11.1" evidence="2"/>
<comment type="caution">
    <text evidence="22">The sequence shown here is derived from an EMBL/GenBank/DDBJ whole genome shotgun (WGS) entry which is preliminary data.</text>
</comment>
<comment type="catalytic activity">
    <reaction evidence="18">
        <text>L-seryl-[protein] + ATP = O-phospho-L-seryl-[protein] + ADP + H(+)</text>
        <dbReference type="Rhea" id="RHEA:17989"/>
        <dbReference type="Rhea" id="RHEA-COMP:9863"/>
        <dbReference type="Rhea" id="RHEA-COMP:11604"/>
        <dbReference type="ChEBI" id="CHEBI:15378"/>
        <dbReference type="ChEBI" id="CHEBI:29999"/>
        <dbReference type="ChEBI" id="CHEBI:30616"/>
        <dbReference type="ChEBI" id="CHEBI:83421"/>
        <dbReference type="ChEBI" id="CHEBI:456216"/>
        <dbReference type="EC" id="2.7.11.1"/>
    </reaction>
</comment>
<evidence type="ECO:0000256" key="15">
    <source>
        <dbReference type="ARBA" id="ARBA00023170"/>
    </source>
</evidence>
<gene>
    <name evidence="22" type="ORF">LWI29_003123</name>
</gene>
<evidence type="ECO:0000256" key="13">
    <source>
        <dbReference type="ARBA" id="ARBA00022989"/>
    </source>
</evidence>
<keyword evidence="3" id="KW-0723">Serine/threonine-protein kinase</keyword>
<dbReference type="Gene3D" id="3.30.200.20">
    <property type="entry name" value="Phosphorylase Kinase, domain 1"/>
    <property type="match status" value="1"/>
</dbReference>
<comment type="catalytic activity">
    <reaction evidence="17">
        <text>L-threonyl-[protein] + ATP = O-phospho-L-threonyl-[protein] + ADP + H(+)</text>
        <dbReference type="Rhea" id="RHEA:46608"/>
        <dbReference type="Rhea" id="RHEA-COMP:11060"/>
        <dbReference type="Rhea" id="RHEA-COMP:11605"/>
        <dbReference type="ChEBI" id="CHEBI:15378"/>
        <dbReference type="ChEBI" id="CHEBI:30013"/>
        <dbReference type="ChEBI" id="CHEBI:30616"/>
        <dbReference type="ChEBI" id="CHEBI:61977"/>
        <dbReference type="ChEBI" id="CHEBI:456216"/>
        <dbReference type="EC" id="2.7.11.1"/>
    </reaction>
</comment>
<evidence type="ECO:0000256" key="2">
    <source>
        <dbReference type="ARBA" id="ARBA00012513"/>
    </source>
</evidence>
<comment type="subcellular location">
    <subcellularLocation>
        <location evidence="1">Membrane</location>
        <topology evidence="1">Single-pass type I membrane protein</topology>
    </subcellularLocation>
</comment>
<dbReference type="InterPro" id="IPR032675">
    <property type="entry name" value="LRR_dom_sf"/>
</dbReference>
<keyword evidence="6" id="KW-0808">Transferase</keyword>
<evidence type="ECO:0000256" key="9">
    <source>
        <dbReference type="ARBA" id="ARBA00022737"/>
    </source>
</evidence>
<dbReference type="GO" id="GO:0016020">
    <property type="term" value="C:membrane"/>
    <property type="evidence" value="ECO:0007669"/>
    <property type="project" value="UniProtKB-SubCell"/>
</dbReference>
<keyword evidence="10 19" id="KW-0547">Nucleotide-binding</keyword>
<evidence type="ECO:0000313" key="22">
    <source>
        <dbReference type="EMBL" id="KAK0580545.1"/>
    </source>
</evidence>
<dbReference type="FunFam" id="1.10.510.10:FF:000445">
    <property type="entry name" value="MDIS1-interacting receptor like kinase 2"/>
    <property type="match status" value="1"/>
</dbReference>
<name>A0AA39S091_ACESA</name>
<dbReference type="CDD" id="cd14066">
    <property type="entry name" value="STKc_IRAK"/>
    <property type="match status" value="1"/>
</dbReference>
<evidence type="ECO:0000256" key="12">
    <source>
        <dbReference type="ARBA" id="ARBA00022840"/>
    </source>
</evidence>
<dbReference type="Proteomes" id="UP001168877">
    <property type="component" value="Unassembled WGS sequence"/>
</dbReference>
<dbReference type="PROSITE" id="PS00109">
    <property type="entry name" value="PROTEIN_KINASE_TYR"/>
    <property type="match status" value="1"/>
</dbReference>
<dbReference type="EMBL" id="JAUESC010000384">
    <property type="protein sequence ID" value="KAK0580545.1"/>
    <property type="molecule type" value="Genomic_DNA"/>
</dbReference>
<reference evidence="22" key="2">
    <citation type="submission" date="2023-06" db="EMBL/GenBank/DDBJ databases">
        <authorList>
            <person name="Swenson N.G."/>
            <person name="Wegrzyn J.L."/>
            <person name="Mcevoy S.L."/>
        </authorList>
    </citation>
    <scope>NUCLEOTIDE SEQUENCE</scope>
    <source>
        <strain evidence="22">NS2018</strain>
        <tissue evidence="22">Leaf</tissue>
    </source>
</reference>
<evidence type="ECO:0000259" key="21">
    <source>
        <dbReference type="PROSITE" id="PS50011"/>
    </source>
</evidence>
<dbReference type="Gene3D" id="1.10.510.10">
    <property type="entry name" value="Transferase(Phosphotransferase) domain 1"/>
    <property type="match status" value="1"/>
</dbReference>
<keyword evidence="11" id="KW-0418">Kinase</keyword>
<dbReference type="GO" id="GO:0004674">
    <property type="term" value="F:protein serine/threonine kinase activity"/>
    <property type="evidence" value="ECO:0007669"/>
    <property type="project" value="UniProtKB-KW"/>
</dbReference>
<dbReference type="GO" id="GO:0005524">
    <property type="term" value="F:ATP binding"/>
    <property type="evidence" value="ECO:0007669"/>
    <property type="project" value="UniProtKB-UniRule"/>
</dbReference>
<keyword evidence="4" id="KW-0597">Phosphoprotein</keyword>
<dbReference type="PROSITE" id="PS00107">
    <property type="entry name" value="PROTEIN_KINASE_ATP"/>
    <property type="match status" value="1"/>
</dbReference>
<evidence type="ECO:0000256" key="8">
    <source>
        <dbReference type="ARBA" id="ARBA00022729"/>
    </source>
</evidence>
<keyword evidence="16" id="KW-0325">Glycoprotein</keyword>
<dbReference type="PROSITE" id="PS50011">
    <property type="entry name" value="PROTEIN_KINASE_DOM"/>
    <property type="match status" value="1"/>
</dbReference>
<evidence type="ECO:0000256" key="19">
    <source>
        <dbReference type="PROSITE-ProRule" id="PRU10141"/>
    </source>
</evidence>
<evidence type="ECO:0000256" key="11">
    <source>
        <dbReference type="ARBA" id="ARBA00022777"/>
    </source>
</evidence>
<feature type="domain" description="Protein kinase" evidence="21">
    <location>
        <begin position="396"/>
        <end position="677"/>
    </location>
</feature>
<organism evidence="22 23">
    <name type="scientific">Acer saccharum</name>
    <name type="common">Sugar maple</name>
    <dbReference type="NCBI Taxonomy" id="4024"/>
    <lineage>
        <taxon>Eukaryota</taxon>
        <taxon>Viridiplantae</taxon>
        <taxon>Streptophyta</taxon>
        <taxon>Embryophyta</taxon>
        <taxon>Tracheophyta</taxon>
        <taxon>Spermatophyta</taxon>
        <taxon>Magnoliopsida</taxon>
        <taxon>eudicotyledons</taxon>
        <taxon>Gunneridae</taxon>
        <taxon>Pentapetalae</taxon>
        <taxon>rosids</taxon>
        <taxon>malvids</taxon>
        <taxon>Sapindales</taxon>
        <taxon>Sapindaceae</taxon>
        <taxon>Hippocastanoideae</taxon>
        <taxon>Acereae</taxon>
        <taxon>Acer</taxon>
    </lineage>
</organism>
<evidence type="ECO:0000256" key="16">
    <source>
        <dbReference type="ARBA" id="ARBA00023180"/>
    </source>
</evidence>
<keyword evidence="23" id="KW-1185">Reference proteome</keyword>
<accession>A0AA39S091</accession>
<evidence type="ECO:0000256" key="5">
    <source>
        <dbReference type="ARBA" id="ARBA00022614"/>
    </source>
</evidence>
<dbReference type="PANTHER" id="PTHR48005">
    <property type="entry name" value="LEUCINE RICH REPEAT KINASE 2"/>
    <property type="match status" value="1"/>
</dbReference>
<dbReference type="SUPFAM" id="SSF52058">
    <property type="entry name" value="L domain-like"/>
    <property type="match status" value="1"/>
</dbReference>
<evidence type="ECO:0000256" key="17">
    <source>
        <dbReference type="ARBA" id="ARBA00047899"/>
    </source>
</evidence>
<evidence type="ECO:0000256" key="6">
    <source>
        <dbReference type="ARBA" id="ARBA00022679"/>
    </source>
</evidence>
<evidence type="ECO:0000256" key="20">
    <source>
        <dbReference type="SAM" id="Phobius"/>
    </source>
</evidence>
<protein>
    <recommendedName>
        <fullName evidence="2">non-specific serine/threonine protein kinase</fullName>
        <ecNumber evidence="2">2.7.11.1</ecNumber>
    </recommendedName>
</protein>
<dbReference type="SUPFAM" id="SSF56112">
    <property type="entry name" value="Protein kinase-like (PK-like)"/>
    <property type="match status" value="1"/>
</dbReference>
<keyword evidence="9" id="KW-0677">Repeat</keyword>
<keyword evidence="7 20" id="KW-0812">Transmembrane</keyword>
<reference evidence="22" key="1">
    <citation type="journal article" date="2022" name="Plant J.">
        <title>Strategies of tolerance reflected in two North American maple genomes.</title>
        <authorList>
            <person name="McEvoy S.L."/>
            <person name="Sezen U.U."/>
            <person name="Trouern-Trend A."/>
            <person name="McMahon S.M."/>
            <person name="Schaberg P.G."/>
            <person name="Yang J."/>
            <person name="Wegrzyn J.L."/>
            <person name="Swenson N.G."/>
        </authorList>
    </citation>
    <scope>NUCLEOTIDE SEQUENCE</scope>
    <source>
        <strain evidence="22">NS2018</strain>
    </source>
</reference>
<dbReference type="Pfam" id="PF00560">
    <property type="entry name" value="LRR_1"/>
    <property type="match status" value="2"/>
</dbReference>
<evidence type="ECO:0000256" key="7">
    <source>
        <dbReference type="ARBA" id="ARBA00022692"/>
    </source>
</evidence>